<dbReference type="InterPro" id="IPR008963">
    <property type="entry name" value="Purple_acid_Pase-like_N"/>
</dbReference>
<dbReference type="EMBL" id="JBEVCJ010000002">
    <property type="protein sequence ID" value="MET1253961.1"/>
    <property type="molecule type" value="Genomic_DNA"/>
</dbReference>
<dbReference type="Pfam" id="PF16656">
    <property type="entry name" value="Pur_ac_phosph_N"/>
    <property type="match status" value="1"/>
</dbReference>
<dbReference type="InterPro" id="IPR003961">
    <property type="entry name" value="FN3_dom"/>
</dbReference>
<dbReference type="InterPro" id="IPR008969">
    <property type="entry name" value="CarboxyPept-like_regulatory"/>
</dbReference>
<gene>
    <name evidence="1" type="ORF">ABVT43_02365</name>
</gene>
<dbReference type="PANTHER" id="PTHR46682:SF1">
    <property type="entry name" value="ADHESION G-PROTEIN COUPLED RECEPTOR V1"/>
    <property type="match status" value="1"/>
</dbReference>
<dbReference type="InterPro" id="IPR028974">
    <property type="entry name" value="TSP_type-3_rpt"/>
</dbReference>
<dbReference type="PANTHER" id="PTHR46682">
    <property type="entry name" value="ADHESION G-PROTEIN COUPLED RECEPTOR V1"/>
    <property type="match status" value="1"/>
</dbReference>
<dbReference type="SUPFAM" id="SSF141072">
    <property type="entry name" value="CalX-like"/>
    <property type="match status" value="6"/>
</dbReference>
<dbReference type="InterPro" id="IPR013783">
    <property type="entry name" value="Ig-like_fold"/>
</dbReference>
<organism evidence="1 2">
    <name type="scientific">Aliikangiella maris</name>
    <dbReference type="NCBI Taxonomy" id="3162458"/>
    <lineage>
        <taxon>Bacteria</taxon>
        <taxon>Pseudomonadati</taxon>
        <taxon>Pseudomonadota</taxon>
        <taxon>Gammaproteobacteria</taxon>
        <taxon>Oceanospirillales</taxon>
        <taxon>Pleioneaceae</taxon>
        <taxon>Aliikangiella</taxon>
    </lineage>
</organism>
<dbReference type="Gene3D" id="2.60.40.10">
    <property type="entry name" value="Immunoglobulins"/>
    <property type="match status" value="4"/>
</dbReference>
<evidence type="ECO:0000313" key="2">
    <source>
        <dbReference type="Proteomes" id="UP001548189"/>
    </source>
</evidence>
<dbReference type="SUPFAM" id="SSF49464">
    <property type="entry name" value="Carboxypeptidase regulatory domain-like"/>
    <property type="match status" value="4"/>
</dbReference>
<dbReference type="InterPro" id="IPR036116">
    <property type="entry name" value="FN3_sf"/>
</dbReference>
<dbReference type="Pfam" id="PF03160">
    <property type="entry name" value="Calx-beta"/>
    <property type="match status" value="6"/>
</dbReference>
<dbReference type="InterPro" id="IPR015914">
    <property type="entry name" value="PAPs_N"/>
</dbReference>
<dbReference type="SUPFAM" id="SSF103647">
    <property type="entry name" value="TSP type-3 repeat"/>
    <property type="match status" value="1"/>
</dbReference>
<dbReference type="CDD" id="cd00063">
    <property type="entry name" value="FN3"/>
    <property type="match status" value="5"/>
</dbReference>
<dbReference type="InterPro" id="IPR003644">
    <property type="entry name" value="Calx_beta"/>
</dbReference>
<dbReference type="SUPFAM" id="SSF49363">
    <property type="entry name" value="Purple acid phosphatase, N-terminal domain"/>
    <property type="match status" value="1"/>
</dbReference>
<dbReference type="InterPro" id="IPR038081">
    <property type="entry name" value="CalX-like_sf"/>
</dbReference>
<dbReference type="Gene3D" id="2.60.40.2030">
    <property type="match status" value="6"/>
</dbReference>
<dbReference type="Pfam" id="PF13620">
    <property type="entry name" value="CarboxypepD_reg"/>
    <property type="match status" value="1"/>
</dbReference>
<dbReference type="SMART" id="SM00060">
    <property type="entry name" value="FN3"/>
    <property type="match status" value="19"/>
</dbReference>
<dbReference type="InterPro" id="IPR026919">
    <property type="entry name" value="ADGRV1"/>
</dbReference>
<sequence length="3836" mass="416203">MKNRCSRLTFTSSLLLFIVLCFGFFQSLQAAQLSGTIKDHLGNPIPNAYVSLYKVVGGNNQLVQAATQVGETGSYSWTVDNGDYILFTNFYASDTNLNHAPYSATFISSDFNVAGDLVKDQVFNFLILTGKTVDANNVPIAGVEVKTNKDWSGPEQGTQGKLSRYSVVVDNGSSISDANGDFTLLLFSTDSCIASNYYADSNDCLYDMTFIPPQDSGFNQALQSDYSINANQTLTQVLTFDDQTATQIIDGPHIQNISDSSATIVWQTDEPATSRVSIVGGSVFSDNQLTTAHSVTLTGLSANTAYSINVTSSDAQGNTSVVKSRLFTTAAQADTTAPQFTVMPYAAVIDNDQILVTFCANEAILGKLTVDGVDQFFNNASQCQQVKVDNLMADTNYQMTVSINDVAGNGPTVSNTLQITTNAAADSDLPVFTNQPIVIDVTDDSAIIVWTTNEPATSNLSYSYGQNYGVYTDERLVTFHNVLLTGLNPGTTYLLTASSVDAKNNGPSTSESIQLTTAALPDTSAPLIIGRPLAEEMTNSRATVRWQTDESSTTLMRFGTTQNNLDQNISISGMTTDHQLTLYSLAAHTTYYYQVESQDLSGNLTTSSTFSFTTQANLPTNHLRIFSGPVIENITANSITVSWRTDVKANSRMVCEAIGGIKEVNKFDYVKNHRLTLTGLTLNTGYRCAVYSTDIAGNTALETVAIRTEKVIDVTLPECLQAPQIQGYATFANLSWQATEPVYATINYRQVGTDEWRQRGEKNPAQSGTIMLTDLLADTSYEQQISLTDLAGNRNSCVQAEFNSGTTDNIPLPEFDIVPYLSDITQSSAIVNWTTQDLASAQVRYGLANNNLNLTRSVSEFKLAHSLNLTDLQPETTYYLVVDVFNVSAQINSSHVIDFTTLPLPDIEVSLPKIIAGPYVINITDSTAVIEWETDKPATSKVTIGATEVAQNDLVTQHSIVLSGLAPNTEYNVQVDSVDEKGNACLPGNTRFKTLAIADTKLPQFTEGPQISAIDFDQFNVSFCMNEPVTGKITVSGVDFILSNSSKCHQLTVNDREPATTYTVTCSGSDLAGNGPVISKPVQVTTREEIDINSPLILSGPIVVDITQTTALVKWTSDEVADSGVSYSIKTGGPKNQLTDKQLVTEHEILLTELLPETTYQLTVSSTDAVGNSPVVSSPVEFTTQALPDNQAPKIITGPNVENITQNSAFILWQTDEPATSEVLLGLMANELNQIFTSNGLDTAHGVPVSALEPDTLYYFIVRSSDSTNNTVASSVHSFKTLAITQTPDTLLIVAGPTIESISQDALSISWQTNINADSHLQCQGDRLNDQTSATDFATKHLLTLTELPAMTSLRCTITSTDLSGQSVSAQLVLTTDDLPDTTAPSCSRQPQISGFGETADLTWQADEVASAIFEYRIVGSSSWQQCGEVNLVTQGALVINDLTPQSSYEYQLTLTDQAGNTNTCEASQFESGQVADMVEPTISVQPTISEIGEHQATVNWQTETLTWAKINYGLDRNSLDKNVSVSELAPSHSRTLTDLLESSVYYVQVEIYNQQGELTLSEMVNFMTNHPVTDFDEDGIINEQDSCPFSPDSEQTDSDNDGLGDACDTTDNTDPNNESDPGTEVVVPPVSTGVNLRGIVTGEGAPIEGARVALFNSQQQLLGSTSTTADGAYIFQFLTAGNYFISATPPIASGFAATPIQPITIAERDVIHWISLIGDALKLSGYLKDAQGRVIDNVQVSLHRQTTGNQVGNPVTTNNEGYFEFPVAPDRYKIRPVIDIYSEVTNRVIPAYPVPDFAAVYYASENIQMQTDTQLDVTVPFAILSGETQDSGGNPVAGVALMIEHQQQSETFNYYLKNYGRAAGSYAKSDENGRFSFAIFTNQVTDIILVPPSDRSDLAATTISQYSMTADSSETFTLVNGVMLTGILRDSVGRIIDNVALTLHEQDSDQQIGRAVYTDSNGAYQFSVAPGTYKIKPQISPLGNNVGQPVYPVPDFAAVLFAQDNIVVTGNTTQDISLPLAWLNANVQDTNGNPVADTQLKISHILHDNARSYYLESEGKSLQTHAKTDNNGQLRVALFIDQPMNLTFQPPLNNRQLATTQYKQYTISGDTTDTFVLSPAFTLSGQLTDSDGNVVDNTLLSIHDEVTNQPVDVAVITDTDGNFTFKVAAGHYKIRPYLKWLSPEQINQNGDARQNPLYPVPDFAAVYYLPDNISLSSDSSLNIQLPMSLLTGRTLDANGVAVPDVKLRIDHAYAENKKSYYLENQGDLADSHGISNNNGNFSFALFNNQQIDIAVLPPDNSGFAITNISHQIDQPTSEHIFLMHQNTPPKIISGPIITRISDRSAIVVWETDKPARGVVEVSNGLRFESTRLTTYNCIVLWELTPATNYDVTVYSLDKDNQTSDQGTTDFTTLTNPYTQPPLFVSGPDVSQITQTSFEISFCADGPVVGTITVDGVPYTLDNLDVCHQLLIESRDPNTAYEVSVAITDELNNGPTVSDPFTVTTLPVPDIEPPQILLMPIVINISDTEATVLWNTDEPATSGVSYNDGEQYHVVTEDTLVTEHVMHLTDLTPNTTYTLTASSTDAAGNGPTLSAPISFTTLANDDTAAPIILGVPLIQNITHQSVVIRWQTDESATTMALIGLSPDTLNQVETKSGLRTLHNLPITGLLSDTLYYFQVQTQDAAGNTLSSEIFSFRTKVVGHQGDPHFMQQPQIEQLTDSSITVSWETDVNADGRLVCVNSAETRQVSHQKRTKDHLLTLTGLTSNTVYDCTAYSTDQKGYTASQPLDTQIQPATNFSANALFNKQQRASGFISRLVTDNSAPNLIGSPTLHGYGDLASVVLNTDELTGVLIYFRQAGQTIWQQMGTLQTSKTHFIVLSGLTTATSYEWYYELADLAGNRMQSSLMSFNSGSRSNLVLPQFSIAPNLIEVTQNAATLSWQSNDFVFAQVSYSTNANQLVEREAKANALTNATVRLVRLNSATNYFAQVTLFNIAGQQVSSELIQLTTLAANDTVDSDGDGMTDSWEVEYQLNAQDASDAALDNDNDGLSNLQEFTAGTDPNNADTDGDSVVDSEDVFPTDPTEWLDTDNDGIGDNSDPGEFNVEFESYQVNENSASVTLKITRSAGAHGNVTVDYYLQDDSATANVDYQFKTGQLQFADLQTEHSISLNIIDDNIYEGNERFNFILNNPKQNSSVGEKSAAQINIVEDDAIPVGGLLSFSAESYLVNENQSSVTITVNRTQGDAGEVSVDYYTLDRLATASQDYQAAIGTLIFAAGETSKTFIVQLFDDDLYEGHENFDVYLAQFNGASAGDNIRTQVRISENDSAPLGGQLEFAEVHYEKREDAGIVNVLVRRINGSEGAIQVDWQTENEYATAGDDFNAANGTLYFADGETEKYISVALRDDLTYEGDEFFSILLSNPQGDTVLTANRKSSIVIKENELPPIAGSFLLSGSEFFVNENAASFMVTVARINGSTGAASVRLVGENISALAGIDYVTVDQVLNFADGETIQMVTVEVIDNSEFNNNKRFNLHLQDATNDSVVIHPKKATVSIMENDATPAAGNFQLSGNNYSALENTNSTPITINRVSGSYGQATVILQSIAETAQSDIDFTALNEQLIFANGETTKTVNVNLIDDNNFEGNETFILQLVEPSGASVIVDPAQAIFTILENEASPPSGELSFIQTGELTLSESVGRFSVTVQRNNGDYGECRVSVAISHGTTNASDFSGELSTEIDFANGETTQSISFSITDDIIDENNERFNITLASVQNCMLGTVNQITAIITDNDETAVSEPNTSDSSSGGGGGAISGWLILWFLFSILTLRYFEVRQYRRY</sequence>
<dbReference type="Gene3D" id="2.60.40.1120">
    <property type="entry name" value="Carboxypeptidase-like, regulatory domain"/>
    <property type="match status" value="1"/>
</dbReference>
<dbReference type="SMART" id="SM00237">
    <property type="entry name" value="Calx_beta"/>
    <property type="match status" value="6"/>
</dbReference>
<comment type="caution">
    <text evidence="1">The sequence shown here is derived from an EMBL/GenBank/DDBJ whole genome shotgun (WGS) entry which is preliminary data.</text>
</comment>
<dbReference type="PROSITE" id="PS50853">
    <property type="entry name" value="FN3"/>
    <property type="match status" value="5"/>
</dbReference>
<proteinExistence type="predicted"/>
<reference evidence="1 2" key="1">
    <citation type="submission" date="2024-06" db="EMBL/GenBank/DDBJ databases">
        <authorList>
            <person name="Li F."/>
        </authorList>
    </citation>
    <scope>NUCLEOTIDE SEQUENCE [LARGE SCALE GENOMIC DNA]</scope>
    <source>
        <strain evidence="1 2">GXAS 311</strain>
    </source>
</reference>
<dbReference type="SUPFAM" id="SSF49265">
    <property type="entry name" value="Fibronectin type III"/>
    <property type="match status" value="9"/>
</dbReference>
<dbReference type="Proteomes" id="UP001548189">
    <property type="component" value="Unassembled WGS sequence"/>
</dbReference>
<dbReference type="SUPFAM" id="SSF49478">
    <property type="entry name" value="Cna protein B-type domain"/>
    <property type="match status" value="1"/>
</dbReference>
<accession>A0ABV2BQ09</accession>
<protein>
    <submittedName>
        <fullName evidence="1">Calx-beta domain-containing protein</fullName>
    </submittedName>
</protein>
<evidence type="ECO:0000313" key="1">
    <source>
        <dbReference type="EMBL" id="MET1253961.1"/>
    </source>
</evidence>
<name>A0ABV2BQ09_9GAMM</name>
<keyword evidence="2" id="KW-1185">Reference proteome</keyword>
<dbReference type="Gene3D" id="4.10.1080.10">
    <property type="entry name" value="TSP type-3 repeat"/>
    <property type="match status" value="1"/>
</dbReference>
<dbReference type="Gene3D" id="2.60.40.380">
    <property type="entry name" value="Purple acid phosphatase-like, N-terminal"/>
    <property type="match status" value="3"/>
</dbReference>